<evidence type="ECO:0000313" key="3">
    <source>
        <dbReference type="Proteomes" id="UP001055219"/>
    </source>
</evidence>
<dbReference type="AlphaFoldDB" id="A0A9P9XXG0"/>
<protein>
    <submittedName>
        <fullName evidence="2">Uncharacterized protein</fullName>
    </submittedName>
</protein>
<evidence type="ECO:0000256" key="1">
    <source>
        <dbReference type="SAM" id="MobiDB-lite"/>
    </source>
</evidence>
<dbReference type="GeneID" id="75826960"/>
<comment type="caution">
    <text evidence="2">The sequence shown here is derived from an EMBL/GenBank/DDBJ whole genome shotgun (WGS) entry which is preliminary data.</text>
</comment>
<feature type="compositionally biased region" description="Basic and acidic residues" evidence="1">
    <location>
        <begin position="44"/>
        <end position="53"/>
    </location>
</feature>
<reference evidence="2" key="1">
    <citation type="journal article" date="2021" name="J Fungi (Basel)">
        <title>Genomic and Metabolomic Analyses of the Marine Fungus Emericellopsis cladophorae: Insights into Saltwater Adaptability Mechanisms and Its Biosynthetic Potential.</title>
        <authorList>
            <person name="Goncalves M.F.M."/>
            <person name="Hilario S."/>
            <person name="Van de Peer Y."/>
            <person name="Esteves A.C."/>
            <person name="Alves A."/>
        </authorList>
    </citation>
    <scope>NUCLEOTIDE SEQUENCE</scope>
    <source>
        <strain evidence="2">MUM 19.33</strain>
    </source>
</reference>
<dbReference type="Proteomes" id="UP001055219">
    <property type="component" value="Unassembled WGS sequence"/>
</dbReference>
<accession>A0A9P9XXG0</accession>
<sequence>MPTRQSFDTVSSVSTITRAKEDATKPQVSTASIAPSSSASSTKGHSETRDIGKRAWRKVAQMAREHHESVTAATSLYYDVGTGYATPRRSEAKS</sequence>
<keyword evidence="3" id="KW-1185">Reference proteome</keyword>
<evidence type="ECO:0000313" key="2">
    <source>
        <dbReference type="EMBL" id="KAI6779343.1"/>
    </source>
</evidence>
<dbReference type="RefSeq" id="XP_051360199.1">
    <property type="nucleotide sequence ID" value="XM_051508728.1"/>
</dbReference>
<feature type="region of interest" description="Disordered" evidence="1">
    <location>
        <begin position="1"/>
        <end position="54"/>
    </location>
</feature>
<proteinExistence type="predicted"/>
<reference evidence="2" key="2">
    <citation type="submission" date="2022-07" db="EMBL/GenBank/DDBJ databases">
        <authorList>
            <person name="Goncalves M.F.M."/>
            <person name="Hilario S."/>
            <person name="Van De Peer Y."/>
            <person name="Esteves A.C."/>
            <person name="Alves A."/>
        </authorList>
    </citation>
    <scope>NUCLEOTIDE SEQUENCE</scope>
    <source>
        <strain evidence="2">MUM 19.33</strain>
    </source>
</reference>
<gene>
    <name evidence="2" type="ORF">J7T54_000441</name>
</gene>
<feature type="compositionally biased region" description="Polar residues" evidence="1">
    <location>
        <begin position="1"/>
        <end position="17"/>
    </location>
</feature>
<feature type="compositionally biased region" description="Low complexity" evidence="1">
    <location>
        <begin position="29"/>
        <end position="43"/>
    </location>
</feature>
<name>A0A9P9XXG0_9HYPO</name>
<dbReference type="EMBL" id="JAGIXG020000048">
    <property type="protein sequence ID" value="KAI6779343.1"/>
    <property type="molecule type" value="Genomic_DNA"/>
</dbReference>
<organism evidence="2 3">
    <name type="scientific">Emericellopsis cladophorae</name>
    <dbReference type="NCBI Taxonomy" id="2686198"/>
    <lineage>
        <taxon>Eukaryota</taxon>
        <taxon>Fungi</taxon>
        <taxon>Dikarya</taxon>
        <taxon>Ascomycota</taxon>
        <taxon>Pezizomycotina</taxon>
        <taxon>Sordariomycetes</taxon>
        <taxon>Hypocreomycetidae</taxon>
        <taxon>Hypocreales</taxon>
        <taxon>Bionectriaceae</taxon>
        <taxon>Emericellopsis</taxon>
    </lineage>
</organism>